<dbReference type="AlphaFoldDB" id="A0A2W5EIK6"/>
<proteinExistence type="inferred from homology"/>
<dbReference type="EC" id="2.7.1.148" evidence="2 9"/>
<gene>
    <name evidence="9" type="primary">ispE</name>
    <name evidence="12" type="ORF">DI598_18275</name>
</gene>
<dbReference type="GO" id="GO:0019288">
    <property type="term" value="P:isopentenyl diphosphate biosynthetic process, methylerythritol 4-phosphate pathway"/>
    <property type="evidence" value="ECO:0007669"/>
    <property type="project" value="UniProtKB-UniRule"/>
</dbReference>
<keyword evidence="5 9" id="KW-0547">Nucleotide-binding</keyword>
<dbReference type="Proteomes" id="UP000249645">
    <property type="component" value="Unassembled WGS sequence"/>
</dbReference>
<keyword evidence="7 9" id="KW-0067">ATP-binding</keyword>
<evidence type="ECO:0000256" key="3">
    <source>
        <dbReference type="ARBA" id="ARBA00017473"/>
    </source>
</evidence>
<evidence type="ECO:0000256" key="6">
    <source>
        <dbReference type="ARBA" id="ARBA00022777"/>
    </source>
</evidence>
<dbReference type="Pfam" id="PF08544">
    <property type="entry name" value="GHMP_kinases_C"/>
    <property type="match status" value="1"/>
</dbReference>
<reference evidence="12 13" key="1">
    <citation type="submission" date="2017-11" db="EMBL/GenBank/DDBJ databases">
        <title>Infants hospitalized years apart are colonized by the same room-sourced microbial strains.</title>
        <authorList>
            <person name="Brooks B."/>
            <person name="Olm M.R."/>
            <person name="Firek B.A."/>
            <person name="Baker R."/>
            <person name="Thomas B.C."/>
            <person name="Morowitz M.J."/>
            <person name="Banfield J.F."/>
        </authorList>
    </citation>
    <scope>NUCLEOTIDE SEQUENCE [LARGE SCALE GENOMIC DNA]</scope>
    <source>
        <strain evidence="12">S2_009_000_R2_76</strain>
    </source>
</reference>
<organism evidence="12 13">
    <name type="scientific">Pseudopedobacter saltans</name>
    <dbReference type="NCBI Taxonomy" id="151895"/>
    <lineage>
        <taxon>Bacteria</taxon>
        <taxon>Pseudomonadati</taxon>
        <taxon>Bacteroidota</taxon>
        <taxon>Sphingobacteriia</taxon>
        <taxon>Sphingobacteriales</taxon>
        <taxon>Sphingobacteriaceae</taxon>
        <taxon>Pseudopedobacter</taxon>
    </lineage>
</organism>
<dbReference type="Gene3D" id="3.30.230.10">
    <property type="match status" value="1"/>
</dbReference>
<dbReference type="GO" id="GO:0005524">
    <property type="term" value="F:ATP binding"/>
    <property type="evidence" value="ECO:0007669"/>
    <property type="project" value="UniProtKB-UniRule"/>
</dbReference>
<comment type="function">
    <text evidence="9">Catalyzes the phosphorylation of the position 2 hydroxy group of 4-diphosphocytidyl-2C-methyl-D-erythritol.</text>
</comment>
<evidence type="ECO:0000259" key="11">
    <source>
        <dbReference type="Pfam" id="PF08544"/>
    </source>
</evidence>
<dbReference type="HAMAP" id="MF_00061">
    <property type="entry name" value="IspE"/>
    <property type="match status" value="1"/>
</dbReference>
<keyword evidence="9" id="KW-0414">Isoprene biosynthesis</keyword>
<dbReference type="SUPFAM" id="SSF54211">
    <property type="entry name" value="Ribosomal protein S5 domain 2-like"/>
    <property type="match status" value="1"/>
</dbReference>
<dbReference type="InterPro" id="IPR014721">
    <property type="entry name" value="Ribsml_uS5_D2-typ_fold_subgr"/>
</dbReference>
<dbReference type="PIRSF" id="PIRSF010376">
    <property type="entry name" value="IspE"/>
    <property type="match status" value="1"/>
</dbReference>
<evidence type="ECO:0000256" key="7">
    <source>
        <dbReference type="ARBA" id="ARBA00022840"/>
    </source>
</evidence>
<comment type="catalytic activity">
    <reaction evidence="9">
        <text>4-CDP-2-C-methyl-D-erythritol + ATP = 4-CDP-2-C-methyl-D-erythritol 2-phosphate + ADP + H(+)</text>
        <dbReference type="Rhea" id="RHEA:18437"/>
        <dbReference type="ChEBI" id="CHEBI:15378"/>
        <dbReference type="ChEBI" id="CHEBI:30616"/>
        <dbReference type="ChEBI" id="CHEBI:57823"/>
        <dbReference type="ChEBI" id="CHEBI:57919"/>
        <dbReference type="ChEBI" id="CHEBI:456216"/>
        <dbReference type="EC" id="2.7.1.148"/>
    </reaction>
</comment>
<evidence type="ECO:0000256" key="4">
    <source>
        <dbReference type="ARBA" id="ARBA00022679"/>
    </source>
</evidence>
<evidence type="ECO:0000256" key="5">
    <source>
        <dbReference type="ARBA" id="ARBA00022741"/>
    </source>
</evidence>
<name>A0A2W5EIK6_9SPHI</name>
<evidence type="ECO:0000259" key="10">
    <source>
        <dbReference type="Pfam" id="PF00288"/>
    </source>
</evidence>
<dbReference type="InterPro" id="IPR006204">
    <property type="entry name" value="GHMP_kinase_N_dom"/>
</dbReference>
<accession>A0A2W5EIK6</accession>
<evidence type="ECO:0000313" key="12">
    <source>
        <dbReference type="EMBL" id="PZP41397.1"/>
    </source>
</evidence>
<protein>
    <recommendedName>
        <fullName evidence="3 9">4-diphosphocytidyl-2-C-methyl-D-erythritol kinase</fullName>
        <shortName evidence="9">CMK</shortName>
        <ecNumber evidence="2 9">2.7.1.148</ecNumber>
    </recommendedName>
    <alternativeName>
        <fullName evidence="8 9">4-(cytidine-5'-diphospho)-2-C-methyl-D-erythritol kinase</fullName>
    </alternativeName>
</protein>
<dbReference type="SUPFAM" id="SSF55060">
    <property type="entry name" value="GHMP Kinase, C-terminal domain"/>
    <property type="match status" value="1"/>
</dbReference>
<evidence type="ECO:0000256" key="8">
    <source>
        <dbReference type="ARBA" id="ARBA00032554"/>
    </source>
</evidence>
<comment type="similarity">
    <text evidence="1 9">Belongs to the GHMP kinase family. IspE subfamily.</text>
</comment>
<dbReference type="InterPro" id="IPR013750">
    <property type="entry name" value="GHMP_kinase_C_dom"/>
</dbReference>
<dbReference type="EMBL" id="QFOI01000522">
    <property type="protein sequence ID" value="PZP41397.1"/>
    <property type="molecule type" value="Genomic_DNA"/>
</dbReference>
<evidence type="ECO:0000256" key="2">
    <source>
        <dbReference type="ARBA" id="ARBA00012052"/>
    </source>
</evidence>
<dbReference type="PANTHER" id="PTHR43527">
    <property type="entry name" value="4-DIPHOSPHOCYTIDYL-2-C-METHYL-D-ERYTHRITOL KINASE, CHLOROPLASTIC"/>
    <property type="match status" value="1"/>
</dbReference>
<dbReference type="NCBIfam" id="TIGR00154">
    <property type="entry name" value="ispE"/>
    <property type="match status" value="1"/>
</dbReference>
<dbReference type="PANTHER" id="PTHR43527:SF2">
    <property type="entry name" value="4-DIPHOSPHOCYTIDYL-2-C-METHYL-D-ERYTHRITOL KINASE, CHLOROPLASTIC"/>
    <property type="match status" value="1"/>
</dbReference>
<feature type="active site" evidence="9">
    <location>
        <position position="8"/>
    </location>
</feature>
<comment type="pathway">
    <text evidence="9">Isoprenoid biosynthesis; isopentenyl diphosphate biosynthesis via DXP pathway; isopentenyl diphosphate from 1-deoxy-D-xylulose 5-phosphate: step 3/6.</text>
</comment>
<dbReference type="InterPro" id="IPR020568">
    <property type="entry name" value="Ribosomal_Su5_D2-typ_SF"/>
</dbReference>
<feature type="domain" description="GHMP kinase C-terminal" evidence="11">
    <location>
        <begin position="204"/>
        <end position="260"/>
    </location>
</feature>
<feature type="domain" description="GHMP kinase N-terminal" evidence="10">
    <location>
        <begin position="63"/>
        <end position="139"/>
    </location>
</feature>
<dbReference type="UniPathway" id="UPA00056">
    <property type="reaction ID" value="UER00094"/>
</dbReference>
<evidence type="ECO:0000313" key="13">
    <source>
        <dbReference type="Proteomes" id="UP000249645"/>
    </source>
</evidence>
<comment type="caution">
    <text evidence="12">The sequence shown here is derived from an EMBL/GenBank/DDBJ whole genome shotgun (WGS) entry which is preliminary data.</text>
</comment>
<dbReference type="Gene3D" id="3.30.70.890">
    <property type="entry name" value="GHMP kinase, C-terminal domain"/>
    <property type="match status" value="1"/>
</dbReference>
<dbReference type="GO" id="GO:0016114">
    <property type="term" value="P:terpenoid biosynthetic process"/>
    <property type="evidence" value="ECO:0007669"/>
    <property type="project" value="UniProtKB-UniRule"/>
</dbReference>
<feature type="active site" evidence="9">
    <location>
        <position position="133"/>
    </location>
</feature>
<keyword evidence="4 9" id="KW-0808">Transferase</keyword>
<dbReference type="Pfam" id="PF00288">
    <property type="entry name" value="GHMP_kinases_N"/>
    <property type="match status" value="1"/>
</dbReference>
<dbReference type="InterPro" id="IPR004424">
    <property type="entry name" value="IspE"/>
</dbReference>
<feature type="binding site" evidence="9">
    <location>
        <begin position="91"/>
        <end position="101"/>
    </location>
    <ligand>
        <name>ATP</name>
        <dbReference type="ChEBI" id="CHEBI:30616"/>
    </ligand>
</feature>
<evidence type="ECO:0000256" key="9">
    <source>
        <dbReference type="HAMAP-Rule" id="MF_00061"/>
    </source>
</evidence>
<evidence type="ECO:0000256" key="1">
    <source>
        <dbReference type="ARBA" id="ARBA00009684"/>
    </source>
</evidence>
<dbReference type="InterPro" id="IPR036554">
    <property type="entry name" value="GHMP_kinase_C_sf"/>
</dbReference>
<keyword evidence="6 9" id="KW-0418">Kinase</keyword>
<dbReference type="GO" id="GO:0050515">
    <property type="term" value="F:4-(cytidine 5'-diphospho)-2-C-methyl-D-erythritol kinase activity"/>
    <property type="evidence" value="ECO:0007669"/>
    <property type="project" value="UniProtKB-UniRule"/>
</dbReference>
<sequence>MVVFPNCKINLGLHIRRKRTDGYHDLETIFYPVQQKDILEVIPSSQFSFRQEGIAVEGEANDNLCVKAFHLLKKDFPDLPNVEMFLYKTIPTGAGLGGGSADGAFALQLLNDKFHLGLTQDQLCQYALILGSDCPFFIWNKPVFAESRGEKMQEVNIDLTGFYILMVNPGIHVSTGAAFQALNLHDIDSHFQKIVSIPVEDWKDHLYNDFEKVVFPQYPEIENLKRLLYDNGAIYASMSGTGSTCFGIFKERPDLDFLPNQYFKAQFSL</sequence>